<dbReference type="AlphaFoldDB" id="A0A2T2NS98"/>
<gene>
    <name evidence="1" type="ORF">BS50DRAFT_361001</name>
</gene>
<name>A0A2T2NS98_CORCC</name>
<proteinExistence type="predicted"/>
<organism evidence="1 2">
    <name type="scientific">Corynespora cassiicola Philippines</name>
    <dbReference type="NCBI Taxonomy" id="1448308"/>
    <lineage>
        <taxon>Eukaryota</taxon>
        <taxon>Fungi</taxon>
        <taxon>Dikarya</taxon>
        <taxon>Ascomycota</taxon>
        <taxon>Pezizomycotina</taxon>
        <taxon>Dothideomycetes</taxon>
        <taxon>Pleosporomycetidae</taxon>
        <taxon>Pleosporales</taxon>
        <taxon>Corynesporascaceae</taxon>
        <taxon>Corynespora</taxon>
    </lineage>
</organism>
<dbReference type="Proteomes" id="UP000240883">
    <property type="component" value="Unassembled WGS sequence"/>
</dbReference>
<evidence type="ECO:0000313" key="2">
    <source>
        <dbReference type="Proteomes" id="UP000240883"/>
    </source>
</evidence>
<sequence>MNGYGKCSAESIRAFLNTGAIPHTLVPASSPRLHRQRNGVIVRGAWSCAFVRPAGTPRRALCLETRRVTCGVRGAFRSRRKSSEGSAHSRVEWIKPTYLSSTSALSSQQLDFDTLD</sequence>
<protein>
    <submittedName>
        <fullName evidence="1">Uncharacterized protein</fullName>
    </submittedName>
</protein>
<accession>A0A2T2NS98</accession>
<dbReference type="EMBL" id="KZ678134">
    <property type="protein sequence ID" value="PSN68311.1"/>
    <property type="molecule type" value="Genomic_DNA"/>
</dbReference>
<evidence type="ECO:0000313" key="1">
    <source>
        <dbReference type="EMBL" id="PSN68311.1"/>
    </source>
</evidence>
<reference evidence="1 2" key="1">
    <citation type="journal article" date="2018" name="Front. Microbiol.">
        <title>Genome-Wide Analysis of Corynespora cassiicola Leaf Fall Disease Putative Effectors.</title>
        <authorList>
            <person name="Lopez D."/>
            <person name="Ribeiro S."/>
            <person name="Label P."/>
            <person name="Fumanal B."/>
            <person name="Venisse J.S."/>
            <person name="Kohler A."/>
            <person name="de Oliveira R.R."/>
            <person name="Labutti K."/>
            <person name="Lipzen A."/>
            <person name="Lail K."/>
            <person name="Bauer D."/>
            <person name="Ohm R.A."/>
            <person name="Barry K.W."/>
            <person name="Spatafora J."/>
            <person name="Grigoriev I.V."/>
            <person name="Martin F.M."/>
            <person name="Pujade-Renaud V."/>
        </authorList>
    </citation>
    <scope>NUCLEOTIDE SEQUENCE [LARGE SCALE GENOMIC DNA]</scope>
    <source>
        <strain evidence="1 2">Philippines</strain>
    </source>
</reference>
<keyword evidence="2" id="KW-1185">Reference proteome</keyword>